<protein>
    <recommendedName>
        <fullName evidence="3">DUF982 domain-containing protein</fullName>
    </recommendedName>
</protein>
<reference evidence="1 2" key="1">
    <citation type="journal article" date="2018" name="Syst. Appl. Microbiol.">
        <title>Agrobacterium rosae sp. nov., isolated from galls on different agricultural crops.</title>
        <authorList>
            <person name="Kuzmanovic N."/>
            <person name="Pulawska J."/>
            <person name="Smalla K."/>
            <person name="Nesme X."/>
        </authorList>
    </citation>
    <scope>NUCLEOTIDE SEQUENCE [LARGE SCALE GENOMIC DNA]</scope>
    <source>
        <strain evidence="1 2">NCPPB 1650</strain>
    </source>
</reference>
<evidence type="ECO:0000313" key="2">
    <source>
        <dbReference type="Proteomes" id="UP000237447"/>
    </source>
</evidence>
<evidence type="ECO:0008006" key="3">
    <source>
        <dbReference type="Google" id="ProtNLM"/>
    </source>
</evidence>
<gene>
    <name evidence="1" type="ORF">CPJ18_06025</name>
</gene>
<proteinExistence type="predicted"/>
<name>A0AAE5RZT2_9HYPH</name>
<comment type="caution">
    <text evidence="1">The sequence shown here is derived from an EMBL/GenBank/DDBJ whole genome shotgun (WGS) entry which is preliminary data.</text>
</comment>
<evidence type="ECO:0000313" key="1">
    <source>
        <dbReference type="EMBL" id="POO52813.1"/>
    </source>
</evidence>
<dbReference type="Gene3D" id="6.10.250.730">
    <property type="match status" value="1"/>
</dbReference>
<dbReference type="EMBL" id="NXEJ01000003">
    <property type="protein sequence ID" value="POO52813.1"/>
    <property type="molecule type" value="Genomic_DNA"/>
</dbReference>
<organism evidence="1 2">
    <name type="scientific">Agrobacterium rosae</name>
    <dbReference type="NCBI Taxonomy" id="1972867"/>
    <lineage>
        <taxon>Bacteria</taxon>
        <taxon>Pseudomonadati</taxon>
        <taxon>Pseudomonadota</taxon>
        <taxon>Alphaproteobacteria</taxon>
        <taxon>Hyphomicrobiales</taxon>
        <taxon>Rhizobiaceae</taxon>
        <taxon>Rhizobium/Agrobacterium group</taxon>
        <taxon>Agrobacterium</taxon>
    </lineage>
</organism>
<dbReference type="Pfam" id="PF06169">
    <property type="entry name" value="DUF982"/>
    <property type="match status" value="1"/>
</dbReference>
<sequence>MAMQMRTGVTPVAHHTRDAHLWVPAYSWQGEPMSIEWKNSVSVRIGTGHAEMIKGPVEAFDALNNRWPAEHGPLYVEAKSQCSDAVARGSADEGARNAFIDAAVEATLLA</sequence>
<accession>A0AAE5RZT2</accession>
<dbReference type="AlphaFoldDB" id="A0AAE5RZT2"/>
<dbReference type="Proteomes" id="UP000237447">
    <property type="component" value="Unassembled WGS sequence"/>
</dbReference>
<dbReference type="InterPro" id="IPR010385">
    <property type="entry name" value="DUF982"/>
</dbReference>